<keyword evidence="3 5" id="KW-0853">WD repeat</keyword>
<keyword evidence="4" id="KW-0677">Repeat</keyword>
<organism evidence="7 8">
    <name type="scientific">Naganishia liquefaciens</name>
    <dbReference type="NCBI Taxonomy" id="104408"/>
    <lineage>
        <taxon>Eukaryota</taxon>
        <taxon>Fungi</taxon>
        <taxon>Dikarya</taxon>
        <taxon>Basidiomycota</taxon>
        <taxon>Agaricomycotina</taxon>
        <taxon>Tremellomycetes</taxon>
        <taxon>Filobasidiales</taxon>
        <taxon>Filobasidiaceae</taxon>
        <taxon>Naganishia</taxon>
    </lineage>
</organism>
<dbReference type="GO" id="GO:0045503">
    <property type="term" value="F:dynein light chain binding"/>
    <property type="evidence" value="ECO:0007669"/>
    <property type="project" value="TreeGrafter"/>
</dbReference>
<sequence>MDRRRAELEEKRRKLEEMKRAREERMSATAALRKSVAPATSTRETAQTPYRGNNRQQVDDLLNNILGQSTPSAPSASRPGSSLSATVPRTPAPLYRNQGVQDTQETIPESTTGVTEREEQAQQPSVLLQPPIPSAAPISEGSELSTGDSTGDYVDGQEELFELPPRTERVTYSRGVQTADALNPIDEDASAPDLSSNQAGRETEEELRKRLEAEFEVEKERLERQIQEIVEEERRREDKLRIIDLTDEERLAILETPEFSRFLEDSGKIIQRALSDGYDYIRDYAIGGEQTIESEDPNAVKAVCVLSDERWTINRSVTGIDWSPKFPELVAASYNKNPKAPQDPDGIVAVWNMHLRERPEYVFHSPSDVLSVAFSPIHPNLVFGGTYAGQIMMWDTRSNHFPVLKTPLSAGGHTHPIYSMQFVGSHHANNLVTASTDGTVCSWMGDLLSVPQETLELAHTGHYSKTREVSVTCLDFPDNETGAFWVGTEEGGIYVGNRFDRAGQKSGINAREIYKSHDAPVTGIDFHPLKGAIDFSDLFLSTSVDWSVKLWRARPGSRPSNGAPAVSSASGQTTNVPPIYSFEEANDYVYDARWHPSHPAVFGTVSGDGQFEIWNLNADTEVPVSSFTVGDGRAINKLAWEKKDGRCVALGGTDGLLHIYDIGSEMSNPKESEWPDFQRALQTIKQAGQTNPLSAMTFS</sequence>
<dbReference type="GO" id="GO:0010970">
    <property type="term" value="P:transport along microtubule"/>
    <property type="evidence" value="ECO:0007669"/>
    <property type="project" value="TreeGrafter"/>
</dbReference>
<dbReference type="Gene3D" id="2.130.10.10">
    <property type="entry name" value="YVTN repeat-like/Quinoprotein amine dehydrogenase"/>
    <property type="match status" value="2"/>
</dbReference>
<dbReference type="FunFam" id="2.130.10.10:FF:001070">
    <property type="entry name" value="Dynein intermediate chain, cytosolic"/>
    <property type="match status" value="1"/>
</dbReference>
<dbReference type="GO" id="GO:0045504">
    <property type="term" value="F:dynein heavy chain binding"/>
    <property type="evidence" value="ECO:0007669"/>
    <property type="project" value="TreeGrafter"/>
</dbReference>
<feature type="compositionally biased region" description="Low complexity" evidence="6">
    <location>
        <begin position="69"/>
        <end position="85"/>
    </location>
</feature>
<feature type="region of interest" description="Disordered" evidence="6">
    <location>
        <begin position="1"/>
        <end position="154"/>
    </location>
</feature>
<dbReference type="AlphaFoldDB" id="A0A8H3YBT6"/>
<dbReference type="Proteomes" id="UP000620104">
    <property type="component" value="Unassembled WGS sequence"/>
</dbReference>
<keyword evidence="8" id="KW-1185">Reference proteome</keyword>
<dbReference type="PANTHER" id="PTHR12442:SF22">
    <property type="entry name" value="CYTOPLASMIC DYNEIN 1 INTERMEDIATE CHAIN-RELATED"/>
    <property type="match status" value="1"/>
</dbReference>
<dbReference type="InterPro" id="IPR001680">
    <property type="entry name" value="WD40_rpt"/>
</dbReference>
<evidence type="ECO:0000256" key="6">
    <source>
        <dbReference type="SAM" id="MobiDB-lite"/>
    </source>
</evidence>
<evidence type="ECO:0000256" key="4">
    <source>
        <dbReference type="ARBA" id="ARBA00022737"/>
    </source>
</evidence>
<dbReference type="InterPro" id="IPR015943">
    <property type="entry name" value="WD40/YVTN_repeat-like_dom_sf"/>
</dbReference>
<gene>
    <name evidence="7" type="ORF">NliqN6_0006</name>
</gene>
<dbReference type="EMBL" id="BLZA01000002">
    <property type="protein sequence ID" value="GHJ83604.1"/>
    <property type="molecule type" value="Genomic_DNA"/>
</dbReference>
<protein>
    <submittedName>
        <fullName evidence="7">Uncharacterized protein</fullName>
    </submittedName>
</protein>
<dbReference type="PANTHER" id="PTHR12442">
    <property type="entry name" value="DYNEIN INTERMEDIATE CHAIN"/>
    <property type="match status" value="1"/>
</dbReference>
<keyword evidence="2" id="KW-0963">Cytoplasm</keyword>
<dbReference type="OrthoDB" id="366230at2759"/>
<proteinExistence type="predicted"/>
<accession>A0A8H3YBT6</accession>
<evidence type="ECO:0000313" key="8">
    <source>
        <dbReference type="Proteomes" id="UP000620104"/>
    </source>
</evidence>
<comment type="caution">
    <text evidence="7">The sequence shown here is derived from an EMBL/GenBank/DDBJ whole genome shotgun (WGS) entry which is preliminary data.</text>
</comment>
<dbReference type="InterPro" id="IPR050687">
    <property type="entry name" value="Dynein_IC"/>
</dbReference>
<feature type="repeat" description="WD" evidence="5">
    <location>
        <begin position="514"/>
        <end position="561"/>
    </location>
</feature>
<dbReference type="GO" id="GO:0005737">
    <property type="term" value="C:cytoplasm"/>
    <property type="evidence" value="ECO:0007669"/>
    <property type="project" value="UniProtKB-SubCell"/>
</dbReference>
<comment type="subcellular location">
    <subcellularLocation>
        <location evidence="1">Cytoplasm</location>
    </subcellularLocation>
</comment>
<reference evidence="7" key="1">
    <citation type="submission" date="2020-07" db="EMBL/GenBank/DDBJ databases">
        <title>Draft Genome Sequence of a Deep-Sea Yeast, Naganishia (Cryptococcus) liquefaciens strain N6.</title>
        <authorList>
            <person name="Han Y.W."/>
            <person name="Kajitani R."/>
            <person name="Morimoto H."/>
            <person name="Parhat M."/>
            <person name="Tsubouchi H."/>
            <person name="Bakenova O."/>
            <person name="Ogata M."/>
            <person name="Argunhan B."/>
            <person name="Aoki R."/>
            <person name="Kajiwara S."/>
            <person name="Itoh T."/>
            <person name="Iwasaki H."/>
        </authorList>
    </citation>
    <scope>NUCLEOTIDE SEQUENCE</scope>
    <source>
        <strain evidence="7">N6</strain>
    </source>
</reference>
<dbReference type="SMART" id="SM00320">
    <property type="entry name" value="WD40"/>
    <property type="match status" value="6"/>
</dbReference>
<feature type="region of interest" description="Disordered" evidence="6">
    <location>
        <begin position="181"/>
        <end position="206"/>
    </location>
</feature>
<dbReference type="PROSITE" id="PS50082">
    <property type="entry name" value="WD_REPEATS_2"/>
    <property type="match status" value="1"/>
</dbReference>
<feature type="compositionally biased region" description="Basic and acidic residues" evidence="6">
    <location>
        <begin position="1"/>
        <end position="26"/>
    </location>
</feature>
<name>A0A8H3YBT6_9TREE</name>
<dbReference type="GO" id="GO:0005868">
    <property type="term" value="C:cytoplasmic dynein complex"/>
    <property type="evidence" value="ECO:0007669"/>
    <property type="project" value="TreeGrafter"/>
</dbReference>
<evidence type="ECO:0000256" key="3">
    <source>
        <dbReference type="ARBA" id="ARBA00022574"/>
    </source>
</evidence>
<evidence type="ECO:0000256" key="2">
    <source>
        <dbReference type="ARBA" id="ARBA00022490"/>
    </source>
</evidence>
<dbReference type="InterPro" id="IPR036322">
    <property type="entry name" value="WD40_repeat_dom_sf"/>
</dbReference>
<evidence type="ECO:0000256" key="5">
    <source>
        <dbReference type="PROSITE-ProRule" id="PRU00221"/>
    </source>
</evidence>
<feature type="compositionally biased region" description="Polar residues" evidence="6">
    <location>
        <begin position="38"/>
        <end position="56"/>
    </location>
</feature>
<evidence type="ECO:0000256" key="1">
    <source>
        <dbReference type="ARBA" id="ARBA00004496"/>
    </source>
</evidence>
<dbReference type="SUPFAM" id="SSF50978">
    <property type="entry name" value="WD40 repeat-like"/>
    <property type="match status" value="1"/>
</dbReference>
<feature type="compositionally biased region" description="Polar residues" evidence="6">
    <location>
        <begin position="98"/>
        <end position="114"/>
    </location>
</feature>
<evidence type="ECO:0000313" key="7">
    <source>
        <dbReference type="EMBL" id="GHJ83604.1"/>
    </source>
</evidence>
<dbReference type="Pfam" id="PF00400">
    <property type="entry name" value="WD40"/>
    <property type="match status" value="1"/>
</dbReference>